<name>A0ACB9GHD7_CICIN</name>
<comment type="caution">
    <text evidence="1">The sequence shown here is derived from an EMBL/GenBank/DDBJ whole genome shotgun (WGS) entry which is preliminary data.</text>
</comment>
<protein>
    <submittedName>
        <fullName evidence="1">Uncharacterized protein</fullName>
    </submittedName>
</protein>
<proteinExistence type="predicted"/>
<reference evidence="1 2" key="2">
    <citation type="journal article" date="2022" name="Mol. Ecol. Resour.">
        <title>The genomes of chicory, endive, great burdock and yacon provide insights into Asteraceae paleo-polyploidization history and plant inulin production.</title>
        <authorList>
            <person name="Fan W."/>
            <person name="Wang S."/>
            <person name="Wang H."/>
            <person name="Wang A."/>
            <person name="Jiang F."/>
            <person name="Liu H."/>
            <person name="Zhao H."/>
            <person name="Xu D."/>
            <person name="Zhang Y."/>
        </authorList>
    </citation>
    <scope>NUCLEOTIDE SEQUENCE [LARGE SCALE GENOMIC DNA]</scope>
    <source>
        <strain evidence="2">cv. Punajuju</strain>
        <tissue evidence="1">Leaves</tissue>
    </source>
</reference>
<evidence type="ECO:0000313" key="1">
    <source>
        <dbReference type="EMBL" id="KAI3782476.1"/>
    </source>
</evidence>
<keyword evidence="2" id="KW-1185">Reference proteome</keyword>
<organism evidence="1 2">
    <name type="scientific">Cichorium intybus</name>
    <name type="common">Chicory</name>
    <dbReference type="NCBI Taxonomy" id="13427"/>
    <lineage>
        <taxon>Eukaryota</taxon>
        <taxon>Viridiplantae</taxon>
        <taxon>Streptophyta</taxon>
        <taxon>Embryophyta</taxon>
        <taxon>Tracheophyta</taxon>
        <taxon>Spermatophyta</taxon>
        <taxon>Magnoliopsida</taxon>
        <taxon>eudicotyledons</taxon>
        <taxon>Gunneridae</taxon>
        <taxon>Pentapetalae</taxon>
        <taxon>asterids</taxon>
        <taxon>campanulids</taxon>
        <taxon>Asterales</taxon>
        <taxon>Asteraceae</taxon>
        <taxon>Cichorioideae</taxon>
        <taxon>Cichorieae</taxon>
        <taxon>Cichoriinae</taxon>
        <taxon>Cichorium</taxon>
    </lineage>
</organism>
<evidence type="ECO:0000313" key="2">
    <source>
        <dbReference type="Proteomes" id="UP001055811"/>
    </source>
</evidence>
<accession>A0ACB9GHD7</accession>
<gene>
    <name evidence="1" type="ORF">L2E82_12523</name>
</gene>
<dbReference type="EMBL" id="CM042010">
    <property type="protein sequence ID" value="KAI3782476.1"/>
    <property type="molecule type" value="Genomic_DNA"/>
</dbReference>
<dbReference type="Proteomes" id="UP001055811">
    <property type="component" value="Linkage Group LG02"/>
</dbReference>
<sequence>MMTAYYSNMLTDFGLSKIGLINSTDDLTRPYSKQVNVSNGQSVDQEWSVDRRERSTVGTPDYLAPEILLGTEHGYAADWWSVGVFLFELLTGTPPFNSDHPERIFNNILNAKIPWPSVPNEMSYEAQDIINRFLIHDPNQHLGAHHQSPEQREGETP</sequence>
<reference evidence="2" key="1">
    <citation type="journal article" date="2022" name="Mol. Ecol. Resour.">
        <title>The genomes of chicory, endive, great burdock and yacon provide insights into Asteraceae palaeo-polyploidization history and plant inulin production.</title>
        <authorList>
            <person name="Fan W."/>
            <person name="Wang S."/>
            <person name="Wang H."/>
            <person name="Wang A."/>
            <person name="Jiang F."/>
            <person name="Liu H."/>
            <person name="Zhao H."/>
            <person name="Xu D."/>
            <person name="Zhang Y."/>
        </authorList>
    </citation>
    <scope>NUCLEOTIDE SEQUENCE [LARGE SCALE GENOMIC DNA]</scope>
    <source>
        <strain evidence="2">cv. Punajuju</strain>
    </source>
</reference>